<feature type="transmembrane region" description="Helical" evidence="10">
    <location>
        <begin position="288"/>
        <end position="309"/>
    </location>
</feature>
<dbReference type="Proteomes" id="UP000194204">
    <property type="component" value="Unassembled WGS sequence"/>
</dbReference>
<dbReference type="InterPro" id="IPR018227">
    <property type="entry name" value="Amino_acid_transport_2"/>
</dbReference>
<comment type="caution">
    <text evidence="11">The sequence shown here is derived from an EMBL/GenBank/DDBJ whole genome shotgun (WGS) entry which is preliminary data.</text>
</comment>
<sequence length="414" mass="45133">MTIEVTQNLKRPSILGGAMIIAGTAIGAGMFSIPIVTSGVWFAGSIILLVYTCVCLYFSSLMILEANLNYPVGASFHTVAKDLLGNHWSILTDLSITFVLYILTYAYVSAGSSIILLNIEHIIPMKQSVAGLIFAFIVAFIVWLSTKAVDRLSTILIGGMVITFIMSVGGMFTEVKPAILFDQANTEANYLPYALIALPYLLASFGYHGNVPGLIKYYHKDSKAVTRSLLYGTLTTLVIYILWQYVIQGNIPREVFKQIIADGGNIGNLLQQMNHTSSNATVAQLLNAFSYMALASSFLGVSLGLFDYLADFFKFDDSRKGRFKTALITFVPPTVLALIFPNGFLYAIGFAGLAATIWAVIVPALMARASRKRYPTASYQAPGGNFLIAFVILFGLINAIAHILSLFNLLPAYR</sequence>
<evidence type="ECO:0000256" key="8">
    <source>
        <dbReference type="ARBA" id="ARBA00022989"/>
    </source>
</evidence>
<evidence type="ECO:0000256" key="9">
    <source>
        <dbReference type="ARBA" id="ARBA00023136"/>
    </source>
</evidence>
<dbReference type="NCBIfam" id="NF007789">
    <property type="entry name" value="PRK10483.1"/>
    <property type="match status" value="1"/>
</dbReference>
<dbReference type="PROSITE" id="PS00594">
    <property type="entry name" value="AROMATIC_AA_PERMEASE_1"/>
    <property type="match status" value="1"/>
</dbReference>
<name>A0A1Y2SLI2_9GAMM</name>
<keyword evidence="5 10" id="KW-0997">Cell inner membrane</keyword>
<dbReference type="OrthoDB" id="18749at2"/>
<dbReference type="GO" id="GO:0003333">
    <property type="term" value="P:amino acid transmembrane transport"/>
    <property type="evidence" value="ECO:0007669"/>
    <property type="project" value="InterPro"/>
</dbReference>
<dbReference type="STRING" id="40578.Xbed_02137"/>
<keyword evidence="12" id="KW-1185">Reference proteome</keyword>
<dbReference type="Gene3D" id="1.20.1740.10">
    <property type="entry name" value="Amino acid/polyamine transporter I"/>
    <property type="match status" value="1"/>
</dbReference>
<feature type="transmembrane region" description="Helical" evidence="10">
    <location>
        <begin position="190"/>
        <end position="207"/>
    </location>
</feature>
<feature type="transmembrane region" description="Helical" evidence="10">
    <location>
        <begin position="152"/>
        <end position="170"/>
    </location>
</feature>
<comment type="function">
    <text evidence="10">Involved in transporting aromatic amino acids across the cytoplasmic membrane.</text>
</comment>
<comment type="subcellular location">
    <subcellularLocation>
        <location evidence="1 10">Cell inner membrane</location>
        <topology evidence="1 10">Multi-pass membrane protein</topology>
    </subcellularLocation>
</comment>
<evidence type="ECO:0000256" key="6">
    <source>
        <dbReference type="ARBA" id="ARBA00022692"/>
    </source>
</evidence>
<evidence type="ECO:0000256" key="5">
    <source>
        <dbReference type="ARBA" id="ARBA00022519"/>
    </source>
</evidence>
<dbReference type="PANTHER" id="PTHR46997:SF1">
    <property type="entry name" value="LOW AFFINITY TRYPTOPHAN PERMEASE-RELATED"/>
    <property type="match status" value="1"/>
</dbReference>
<feature type="transmembrane region" description="Helical" evidence="10">
    <location>
        <begin position="12"/>
        <end position="35"/>
    </location>
</feature>
<keyword evidence="3 10" id="KW-0813">Transport</keyword>
<evidence type="ECO:0000256" key="10">
    <source>
        <dbReference type="RuleBase" id="RU367149"/>
    </source>
</evidence>
<dbReference type="NCBIfam" id="TIGR00837">
    <property type="entry name" value="araaP"/>
    <property type="match status" value="1"/>
</dbReference>
<keyword evidence="6 10" id="KW-0812">Transmembrane</keyword>
<dbReference type="InterPro" id="IPR013059">
    <property type="entry name" value="Trp_tyr_transpt"/>
</dbReference>
<dbReference type="GO" id="GO:0005886">
    <property type="term" value="C:plasma membrane"/>
    <property type="evidence" value="ECO:0007669"/>
    <property type="project" value="UniProtKB-SubCell"/>
</dbReference>
<feature type="transmembrane region" description="Helical" evidence="10">
    <location>
        <begin position="128"/>
        <end position="145"/>
    </location>
</feature>
<comment type="similarity">
    <text evidence="2 10">Belongs to the amino acid/polyamine transporter 2 family. Mtr/TnaB/TyrP permease subfamily.</text>
</comment>
<evidence type="ECO:0000256" key="1">
    <source>
        <dbReference type="ARBA" id="ARBA00004429"/>
    </source>
</evidence>
<dbReference type="PANTHER" id="PTHR46997">
    <property type="entry name" value="LOW AFFINITY TRYPTOPHAN PERMEASE-RELATED"/>
    <property type="match status" value="1"/>
</dbReference>
<dbReference type="EMBL" id="MUBK01000016">
    <property type="protein sequence ID" value="OTA19635.1"/>
    <property type="molecule type" value="Genomic_DNA"/>
</dbReference>
<feature type="transmembrane region" description="Helical" evidence="10">
    <location>
        <begin position="386"/>
        <end position="410"/>
    </location>
</feature>
<evidence type="ECO:0000256" key="7">
    <source>
        <dbReference type="ARBA" id="ARBA00022970"/>
    </source>
</evidence>
<dbReference type="Pfam" id="PF03222">
    <property type="entry name" value="Trp_Tyr_perm"/>
    <property type="match status" value="1"/>
</dbReference>
<evidence type="ECO:0000256" key="4">
    <source>
        <dbReference type="ARBA" id="ARBA00022475"/>
    </source>
</evidence>
<evidence type="ECO:0000313" key="12">
    <source>
        <dbReference type="Proteomes" id="UP000194204"/>
    </source>
</evidence>
<dbReference type="InterPro" id="IPR013061">
    <property type="entry name" value="Trp/try_permease_CS"/>
</dbReference>
<organism evidence="11 12">
    <name type="scientific">Xenorhabdus beddingii</name>
    <dbReference type="NCBI Taxonomy" id="40578"/>
    <lineage>
        <taxon>Bacteria</taxon>
        <taxon>Pseudomonadati</taxon>
        <taxon>Pseudomonadota</taxon>
        <taxon>Gammaproteobacteria</taxon>
        <taxon>Enterobacterales</taxon>
        <taxon>Morganellaceae</taxon>
        <taxon>Xenorhabdus</taxon>
    </lineage>
</organism>
<feature type="transmembrane region" description="Helical" evidence="10">
    <location>
        <begin position="228"/>
        <end position="247"/>
    </location>
</feature>
<proteinExistence type="inferred from homology"/>
<keyword evidence="4 10" id="KW-1003">Cell membrane</keyword>
<keyword evidence="7 10" id="KW-0029">Amino-acid transport</keyword>
<feature type="transmembrane region" description="Helical" evidence="10">
    <location>
        <begin position="85"/>
        <end position="108"/>
    </location>
</feature>
<accession>A0A1Y2SLI2</accession>
<dbReference type="GO" id="GO:0015173">
    <property type="term" value="F:aromatic amino acid transmembrane transporter activity"/>
    <property type="evidence" value="ECO:0007669"/>
    <property type="project" value="UniProtKB-UniRule"/>
</dbReference>
<feature type="transmembrane region" description="Helical" evidence="10">
    <location>
        <begin position="321"/>
        <end position="340"/>
    </location>
</feature>
<reference evidence="11 12" key="1">
    <citation type="submission" date="2017-01" db="EMBL/GenBank/DDBJ databases">
        <title>Deconstructing symbiosis and pathogenesis requirements using a combined genomic-metabolomic approach.</title>
        <authorList>
            <person name="Tobias N.J."/>
            <person name="Wolff H."/>
            <person name="Djahanschiri B."/>
            <person name="Ebersberger I."/>
            <person name="Bode H.B."/>
        </authorList>
    </citation>
    <scope>NUCLEOTIDE SEQUENCE [LARGE SCALE GENOMIC DNA]</scope>
    <source>
        <strain evidence="11 12">DSM 4764</strain>
    </source>
</reference>
<gene>
    <name evidence="11" type="ORF">Xbed_02137</name>
</gene>
<dbReference type="AlphaFoldDB" id="A0A1Y2SLI2"/>
<feature type="transmembrane region" description="Helical" evidence="10">
    <location>
        <begin position="41"/>
        <end position="64"/>
    </location>
</feature>
<dbReference type="RefSeq" id="WP_086112897.1">
    <property type="nucleotide sequence ID" value="NZ_CAWNHF010000068.1"/>
</dbReference>
<feature type="transmembrane region" description="Helical" evidence="10">
    <location>
        <begin position="346"/>
        <end position="365"/>
    </location>
</feature>
<protein>
    <recommendedName>
        <fullName evidence="10">Aromatic amino acid permease</fullName>
    </recommendedName>
</protein>
<evidence type="ECO:0000256" key="3">
    <source>
        <dbReference type="ARBA" id="ARBA00022448"/>
    </source>
</evidence>
<keyword evidence="9 10" id="KW-0472">Membrane</keyword>
<evidence type="ECO:0000313" key="11">
    <source>
        <dbReference type="EMBL" id="OTA19635.1"/>
    </source>
</evidence>
<evidence type="ECO:0000256" key="2">
    <source>
        <dbReference type="ARBA" id="ARBA00005452"/>
    </source>
</evidence>
<keyword evidence="8 10" id="KW-1133">Transmembrane helix</keyword>
<dbReference type="PRINTS" id="PR00166">
    <property type="entry name" value="AROAAPRMEASE"/>
</dbReference>